<sequence length="110" mass="12352">MRRRVCSKPERSSATIHPPDSRWHQEALADQGFKTADDLDLRRRRVSVAGRASRVEHDLLDHLAHYLGCFGFAIAAKCFMKAGNGSEIAFTRAGMKHDDAGSCYRRQPLP</sequence>
<comment type="caution">
    <text evidence="2">The sequence shown here is derived from an EMBL/GenBank/DDBJ whole genome shotgun (WGS) entry which is preliminary data.</text>
</comment>
<evidence type="ECO:0000313" key="3">
    <source>
        <dbReference type="Proteomes" id="UP000015527"/>
    </source>
</evidence>
<reference evidence="2 3" key="1">
    <citation type="journal article" date="2013" name="Genome Announc.">
        <title>Genome Sequence of Novosphingobium lindaniclasticum LE124T, Isolated from a Hexachlorocyclohexane Dumpsite.</title>
        <authorList>
            <person name="Saxena A."/>
            <person name="Nayyar N."/>
            <person name="Sangwan N."/>
            <person name="Kumari R."/>
            <person name="Khurana J.P."/>
            <person name="Lal R."/>
        </authorList>
    </citation>
    <scope>NUCLEOTIDE SEQUENCE [LARGE SCALE GENOMIC DNA]</scope>
    <source>
        <strain evidence="2 3">LE124</strain>
    </source>
</reference>
<dbReference type="AlphaFoldDB" id="T0HBZ5"/>
<feature type="region of interest" description="Disordered" evidence="1">
    <location>
        <begin position="1"/>
        <end position="25"/>
    </location>
</feature>
<evidence type="ECO:0000313" key="2">
    <source>
        <dbReference type="EMBL" id="EQB09658.1"/>
    </source>
</evidence>
<keyword evidence="3" id="KW-1185">Reference proteome</keyword>
<organism evidence="2 3">
    <name type="scientific">Novosphingobium lindaniclasticum LE124</name>
    <dbReference type="NCBI Taxonomy" id="1096930"/>
    <lineage>
        <taxon>Bacteria</taxon>
        <taxon>Pseudomonadati</taxon>
        <taxon>Pseudomonadota</taxon>
        <taxon>Alphaproteobacteria</taxon>
        <taxon>Sphingomonadales</taxon>
        <taxon>Sphingomonadaceae</taxon>
        <taxon>Novosphingobium</taxon>
    </lineage>
</organism>
<proteinExistence type="predicted"/>
<dbReference type="EMBL" id="ATHL01000127">
    <property type="protein sequence ID" value="EQB09658.1"/>
    <property type="molecule type" value="Genomic_DNA"/>
</dbReference>
<name>T0HBZ5_9SPHN</name>
<evidence type="ECO:0000256" key="1">
    <source>
        <dbReference type="SAM" id="MobiDB-lite"/>
    </source>
</evidence>
<gene>
    <name evidence="2" type="ORF">L284_18725</name>
</gene>
<accession>T0HBZ5</accession>
<protein>
    <submittedName>
        <fullName evidence="2">Uncharacterized protein</fullName>
    </submittedName>
</protein>
<dbReference type="Proteomes" id="UP000015527">
    <property type="component" value="Unassembled WGS sequence"/>
</dbReference>